<reference evidence="1 2" key="1">
    <citation type="submission" date="2012-07" db="EMBL/GenBank/DDBJ databases">
        <authorList>
            <person name="Durkin A.S."/>
            <person name="McCorrison J."/>
            <person name="Torralba M."/>
            <person name="Gillis M."/>
            <person name="Methe B."/>
            <person name="Sutton G."/>
            <person name="Nelson K.E."/>
        </authorList>
    </citation>
    <scope>NUCLEOTIDE SEQUENCE [LARGE SCALE GENOMIC DNA]</scope>
    <source>
        <strain evidence="1 2">OBRC8</strain>
    </source>
</reference>
<evidence type="ECO:0000313" key="1">
    <source>
        <dbReference type="EMBL" id="EJU21166.1"/>
    </source>
</evidence>
<proteinExistence type="predicted"/>
<dbReference type="Proteomes" id="UP000005244">
    <property type="component" value="Unassembled WGS sequence"/>
</dbReference>
<keyword evidence="2" id="KW-1185">Reference proteome</keyword>
<dbReference type="InterPro" id="IPR022555">
    <property type="entry name" value="DUF2577"/>
</dbReference>
<dbReference type="RefSeq" id="WP_009531407.1">
    <property type="nucleotide sequence ID" value="NZ_ALNK01000028.1"/>
</dbReference>
<accession>J4W5B6</accession>
<dbReference type="AlphaFoldDB" id="J4W5B6"/>
<organism evidence="1 2">
    <name type="scientific">Peptoanaerobacter stomatis</name>
    <dbReference type="NCBI Taxonomy" id="796937"/>
    <lineage>
        <taxon>Bacteria</taxon>
        <taxon>Bacillati</taxon>
        <taxon>Bacillota</taxon>
        <taxon>Clostridia</taxon>
        <taxon>Peptostreptococcales</taxon>
        <taxon>Filifactoraceae</taxon>
        <taxon>Peptoanaerobacter</taxon>
    </lineage>
</organism>
<protein>
    <submittedName>
        <fullName evidence="1">PF10844 family protein</fullName>
    </submittedName>
</protein>
<dbReference type="Pfam" id="PF10844">
    <property type="entry name" value="DUF2577"/>
    <property type="match status" value="1"/>
</dbReference>
<dbReference type="EMBL" id="ALNK01000028">
    <property type="protein sequence ID" value="EJU21166.1"/>
    <property type="molecule type" value="Genomic_DNA"/>
</dbReference>
<name>J4W5B6_9FIRM</name>
<gene>
    <name evidence="1" type="ORF">HMPREF1143_1969</name>
</gene>
<evidence type="ECO:0000313" key="2">
    <source>
        <dbReference type="Proteomes" id="UP000005244"/>
    </source>
</evidence>
<comment type="caution">
    <text evidence="1">The sequence shown here is derived from an EMBL/GenBank/DDBJ whole genome shotgun (WGS) entry which is preliminary data.</text>
</comment>
<sequence>MIEVIRSIIDEQMNSYGLSDLAIGTVVSINPLKIRLTDRITLNENQILLTEFVLEKSLKLIHKHGIESVKISSYIHSHKIEGATEKAQEHTHSLDLSTKADTHSHKADITIRDNLGAKIIIQEGLKNSDKVIMLKTEQGQKYVVLSKVRDKKSVIIDCISGSWDWS</sequence>